<accession>A0ABR0JGZ7</accession>
<dbReference type="SUPFAM" id="SSF54909">
    <property type="entry name" value="Dimeric alpha+beta barrel"/>
    <property type="match status" value="2"/>
</dbReference>
<dbReference type="InterPro" id="IPR007138">
    <property type="entry name" value="ABM_dom"/>
</dbReference>
<dbReference type="Proteomes" id="UP001345691">
    <property type="component" value="Unassembled WGS sequence"/>
</dbReference>
<feature type="domain" description="ABM" evidence="1">
    <location>
        <begin position="10"/>
        <end position="78"/>
    </location>
</feature>
<dbReference type="PANTHER" id="PTHR40624:SF1">
    <property type="entry name" value="BIOSYNTHESIS MONOOXYGENASE, PUTATIVE (AFU_ORTHOLOGUE AFUA_1G12025)-RELATED"/>
    <property type="match status" value="1"/>
</dbReference>
<evidence type="ECO:0000313" key="3">
    <source>
        <dbReference type="Proteomes" id="UP001345691"/>
    </source>
</evidence>
<sequence>MAKIITIGHLITASKEARETVIKVFEDIVEYSRANEPGVSMYAITVPTNDDGTTLYMIEEYADKATSDTHIASQPVQKLINLFTSEPVLAGAPNVYQLEPVYSFVKPEIKKVADPSITFANVSHNSGDAEQSLSHWEEVVSTSENAPGSLLYAVCKDAAGTDKLHTVEVYENKDQESVVKPKDQGSSLVQVSLKMIGGFFRR</sequence>
<organism evidence="2 3">
    <name type="scientific">Exophiala sideris</name>
    <dbReference type="NCBI Taxonomy" id="1016849"/>
    <lineage>
        <taxon>Eukaryota</taxon>
        <taxon>Fungi</taxon>
        <taxon>Dikarya</taxon>
        <taxon>Ascomycota</taxon>
        <taxon>Pezizomycotina</taxon>
        <taxon>Eurotiomycetes</taxon>
        <taxon>Chaetothyriomycetidae</taxon>
        <taxon>Chaetothyriales</taxon>
        <taxon>Herpotrichiellaceae</taxon>
        <taxon>Exophiala</taxon>
    </lineage>
</organism>
<reference evidence="2 3" key="1">
    <citation type="submission" date="2023-08" db="EMBL/GenBank/DDBJ databases">
        <title>Black Yeasts Isolated from many extreme environments.</title>
        <authorList>
            <person name="Coleine C."/>
            <person name="Stajich J.E."/>
            <person name="Selbmann L."/>
        </authorList>
    </citation>
    <scope>NUCLEOTIDE SEQUENCE [LARGE SCALE GENOMIC DNA]</scope>
    <source>
        <strain evidence="2 3">CCFEE 6328</strain>
    </source>
</reference>
<comment type="caution">
    <text evidence="2">The sequence shown here is derived from an EMBL/GenBank/DDBJ whole genome shotgun (WGS) entry which is preliminary data.</text>
</comment>
<proteinExistence type="predicted"/>
<name>A0ABR0JGZ7_9EURO</name>
<dbReference type="Gene3D" id="3.30.70.100">
    <property type="match status" value="1"/>
</dbReference>
<protein>
    <recommendedName>
        <fullName evidence="1">ABM domain-containing protein</fullName>
    </recommendedName>
</protein>
<feature type="domain" description="ABM" evidence="1">
    <location>
        <begin position="120"/>
        <end position="174"/>
    </location>
</feature>
<evidence type="ECO:0000313" key="2">
    <source>
        <dbReference type="EMBL" id="KAK5063391.1"/>
    </source>
</evidence>
<evidence type="ECO:0000259" key="1">
    <source>
        <dbReference type="Pfam" id="PF03992"/>
    </source>
</evidence>
<dbReference type="EMBL" id="JAVRRF010000007">
    <property type="protein sequence ID" value="KAK5063391.1"/>
    <property type="molecule type" value="Genomic_DNA"/>
</dbReference>
<dbReference type="PANTHER" id="PTHR40624">
    <property type="entry name" value="BIOSYNTHESIS MONOOXYGENASE, PUTATIVE (AFU_ORTHOLOGUE AFUA_1G12025)-RELATED"/>
    <property type="match status" value="1"/>
</dbReference>
<keyword evidence="3" id="KW-1185">Reference proteome</keyword>
<dbReference type="InterPro" id="IPR011008">
    <property type="entry name" value="Dimeric_a/b-barrel"/>
</dbReference>
<gene>
    <name evidence="2" type="ORF">LTR69_004097</name>
</gene>
<dbReference type="Pfam" id="PF03992">
    <property type="entry name" value="ABM"/>
    <property type="match status" value="2"/>
</dbReference>